<evidence type="ECO:0000256" key="2">
    <source>
        <dbReference type="ARBA" id="ARBA00004370"/>
    </source>
</evidence>
<name>A0A6I4V5B7_9SPHN</name>
<dbReference type="SMART" id="SM01079">
    <property type="entry name" value="CHASE"/>
    <property type="match status" value="1"/>
</dbReference>
<evidence type="ECO:0000256" key="5">
    <source>
        <dbReference type="ARBA" id="ARBA00022679"/>
    </source>
</evidence>
<evidence type="ECO:0000256" key="3">
    <source>
        <dbReference type="ARBA" id="ARBA00012438"/>
    </source>
</evidence>
<comment type="caution">
    <text evidence="14">The sequence shown here is derived from an EMBL/GenBank/DDBJ whole genome shotgun (WGS) entry which is preliminary data.</text>
</comment>
<keyword evidence="4" id="KW-0597">Phosphoprotein</keyword>
<dbReference type="GO" id="GO:0016020">
    <property type="term" value="C:membrane"/>
    <property type="evidence" value="ECO:0007669"/>
    <property type="project" value="UniProtKB-SubCell"/>
</dbReference>
<keyword evidence="8 14" id="KW-0418">Kinase</keyword>
<dbReference type="Gene3D" id="3.30.565.10">
    <property type="entry name" value="Histidine kinase-like ATPase, C-terminal domain"/>
    <property type="match status" value="1"/>
</dbReference>
<dbReference type="InterPro" id="IPR006189">
    <property type="entry name" value="CHASE_dom"/>
</dbReference>
<evidence type="ECO:0000313" key="15">
    <source>
        <dbReference type="Proteomes" id="UP000471435"/>
    </source>
</evidence>
<evidence type="ECO:0000256" key="11">
    <source>
        <dbReference type="ARBA" id="ARBA00023136"/>
    </source>
</evidence>
<evidence type="ECO:0000259" key="13">
    <source>
        <dbReference type="PROSITE" id="PS50839"/>
    </source>
</evidence>
<dbReference type="Pfam" id="PF03924">
    <property type="entry name" value="CHASE"/>
    <property type="match status" value="1"/>
</dbReference>
<evidence type="ECO:0000256" key="9">
    <source>
        <dbReference type="ARBA" id="ARBA00022840"/>
    </source>
</evidence>
<dbReference type="GO" id="GO:0004673">
    <property type="term" value="F:protein histidine kinase activity"/>
    <property type="evidence" value="ECO:0007669"/>
    <property type="project" value="UniProtKB-EC"/>
</dbReference>
<reference evidence="14 15" key="1">
    <citation type="submission" date="2019-12" db="EMBL/GenBank/DDBJ databases">
        <title>Genomic-based taxomic classification of the family Erythrobacteraceae.</title>
        <authorList>
            <person name="Xu L."/>
        </authorList>
    </citation>
    <scope>NUCLEOTIDE SEQUENCE [LARGE SCALE GENOMIC DNA]</scope>
    <source>
        <strain evidence="14 15">SW-109</strain>
    </source>
</reference>
<dbReference type="GO" id="GO:0007165">
    <property type="term" value="P:signal transduction"/>
    <property type="evidence" value="ECO:0007669"/>
    <property type="project" value="UniProtKB-ARBA"/>
</dbReference>
<keyword evidence="15" id="KW-1185">Reference proteome</keyword>
<dbReference type="PROSITE" id="PS50839">
    <property type="entry name" value="CHASE"/>
    <property type="match status" value="1"/>
</dbReference>
<dbReference type="Proteomes" id="UP000471435">
    <property type="component" value="Unassembled WGS sequence"/>
</dbReference>
<keyword evidence="6 12" id="KW-0812">Transmembrane</keyword>
<sequence>MQFPRAVPVAIFLLIAAITSLSVYAIEDGEHQREHAELRERAQAVASALERRGGSTASYLRAGAALFSSVDDVSPVLFNRFVSNLRVDSAYRGSEGFGWAKRLRPSEVDEFESQYIKQYGSRIEVYPKSAENETQIIPVTYIRPDNERNRRAIGYDMYSDATRRAAMDEAERTSSPIASGKLVLLQEGAGSDPGFIMYMPVFQDGRSPQRLKGFVYSPFSAQDILSSALELETRGEKGLRLYDGEVAPGQLMAEIEPALSTGLTVTEPVTIGGREMLLEVESARGNTLSRLSMLTLLFGILVATLLIVVARLLTRQALEDRASLNWFEEQNSIRNSLTRELNHRVKNTLANVLSIIALTRRRSNSLDEFADSLDGRIRALSATHDLLTQSDWGTTPIRALVEAEMAPYARHHDKVLELEGPDVELAPNDALSLGLAIHELATNAAKYGALSTAGGKVTVKWSKLTDSLAEVFWTESGGPPVPQNRQNGFGTNLIEKIVAHELRNPVELSFKPEGVTCRLVVPLRRPSEFSIRANRLK</sequence>
<comment type="subcellular location">
    <subcellularLocation>
        <location evidence="2">Membrane</location>
    </subcellularLocation>
</comment>
<gene>
    <name evidence="14" type="ORF">GRI43_08735</name>
</gene>
<evidence type="ECO:0000256" key="7">
    <source>
        <dbReference type="ARBA" id="ARBA00022741"/>
    </source>
</evidence>
<keyword evidence="10 12" id="KW-1133">Transmembrane helix</keyword>
<dbReference type="PANTHER" id="PTHR41523:SF8">
    <property type="entry name" value="ETHYLENE RESPONSE SENSOR PROTEIN"/>
    <property type="match status" value="1"/>
</dbReference>
<evidence type="ECO:0000256" key="12">
    <source>
        <dbReference type="SAM" id="Phobius"/>
    </source>
</evidence>
<keyword evidence="5" id="KW-0808">Transferase</keyword>
<dbReference type="SUPFAM" id="SSF55874">
    <property type="entry name" value="ATPase domain of HSP90 chaperone/DNA topoisomerase II/histidine kinase"/>
    <property type="match status" value="1"/>
</dbReference>
<evidence type="ECO:0000313" key="14">
    <source>
        <dbReference type="EMBL" id="MXP47464.1"/>
    </source>
</evidence>
<accession>A0A6I4V5B7</accession>
<dbReference type="InterPro" id="IPR042240">
    <property type="entry name" value="CHASE_sf"/>
</dbReference>
<dbReference type="AlphaFoldDB" id="A0A6I4V5B7"/>
<evidence type="ECO:0000256" key="1">
    <source>
        <dbReference type="ARBA" id="ARBA00000085"/>
    </source>
</evidence>
<dbReference type="Gene3D" id="3.30.450.350">
    <property type="entry name" value="CHASE domain"/>
    <property type="match status" value="1"/>
</dbReference>
<feature type="transmembrane region" description="Helical" evidence="12">
    <location>
        <begin position="291"/>
        <end position="313"/>
    </location>
</feature>
<feature type="domain" description="CHASE" evidence="13">
    <location>
        <begin position="69"/>
        <end position="230"/>
    </location>
</feature>
<dbReference type="RefSeq" id="WP_160730759.1">
    <property type="nucleotide sequence ID" value="NZ_CANLWR010000002.1"/>
</dbReference>
<dbReference type="OrthoDB" id="136506at2"/>
<organism evidence="14 15">
    <name type="scientific">Pontixanthobacter luteolus</name>
    <dbReference type="NCBI Taxonomy" id="295089"/>
    <lineage>
        <taxon>Bacteria</taxon>
        <taxon>Pseudomonadati</taxon>
        <taxon>Pseudomonadota</taxon>
        <taxon>Alphaproteobacteria</taxon>
        <taxon>Sphingomonadales</taxon>
        <taxon>Erythrobacteraceae</taxon>
        <taxon>Pontixanthobacter</taxon>
    </lineage>
</organism>
<comment type="catalytic activity">
    <reaction evidence="1">
        <text>ATP + protein L-histidine = ADP + protein N-phospho-L-histidine.</text>
        <dbReference type="EC" id="2.7.13.3"/>
    </reaction>
</comment>
<proteinExistence type="predicted"/>
<dbReference type="SMART" id="SM00911">
    <property type="entry name" value="HWE_HK"/>
    <property type="match status" value="1"/>
</dbReference>
<evidence type="ECO:0000256" key="8">
    <source>
        <dbReference type="ARBA" id="ARBA00022777"/>
    </source>
</evidence>
<evidence type="ECO:0000256" key="6">
    <source>
        <dbReference type="ARBA" id="ARBA00022692"/>
    </source>
</evidence>
<keyword evidence="11 12" id="KW-0472">Membrane</keyword>
<dbReference type="InterPro" id="IPR011102">
    <property type="entry name" value="Sig_transdc_His_kinase_HWE"/>
</dbReference>
<dbReference type="EMBL" id="WTYP01000002">
    <property type="protein sequence ID" value="MXP47464.1"/>
    <property type="molecule type" value="Genomic_DNA"/>
</dbReference>
<keyword evidence="7" id="KW-0547">Nucleotide-binding</keyword>
<dbReference type="PANTHER" id="PTHR41523">
    <property type="entry name" value="TWO-COMPONENT SYSTEM SENSOR PROTEIN"/>
    <property type="match status" value="1"/>
</dbReference>
<protein>
    <recommendedName>
        <fullName evidence="3">histidine kinase</fullName>
        <ecNumber evidence="3">2.7.13.3</ecNumber>
    </recommendedName>
</protein>
<dbReference type="EC" id="2.7.13.3" evidence="3"/>
<dbReference type="InterPro" id="IPR036890">
    <property type="entry name" value="HATPase_C_sf"/>
</dbReference>
<evidence type="ECO:0000256" key="4">
    <source>
        <dbReference type="ARBA" id="ARBA00022553"/>
    </source>
</evidence>
<evidence type="ECO:0000256" key="10">
    <source>
        <dbReference type="ARBA" id="ARBA00022989"/>
    </source>
</evidence>
<keyword evidence="9" id="KW-0067">ATP-binding</keyword>
<dbReference type="GO" id="GO:0005524">
    <property type="term" value="F:ATP binding"/>
    <property type="evidence" value="ECO:0007669"/>
    <property type="project" value="UniProtKB-KW"/>
</dbReference>
<dbReference type="Pfam" id="PF07536">
    <property type="entry name" value="HWE_HK"/>
    <property type="match status" value="1"/>
</dbReference>